<dbReference type="KEGG" id="sll:SLITO_v1c01360"/>
<feature type="transmembrane region" description="Helical" evidence="1">
    <location>
        <begin position="153"/>
        <end position="171"/>
    </location>
</feature>
<dbReference type="NCBIfam" id="NF038065">
    <property type="entry name" value="Pr6Pr"/>
    <property type="match status" value="1"/>
</dbReference>
<feature type="transmembrane region" description="Helical" evidence="1">
    <location>
        <begin position="9"/>
        <end position="29"/>
    </location>
</feature>
<dbReference type="RefSeq" id="WP_075057899.1">
    <property type="nucleotide sequence ID" value="NZ_CP012357.1"/>
</dbReference>
<dbReference type="OrthoDB" id="390280at2"/>
<keyword evidence="1" id="KW-1133">Transmembrane helix</keyword>
<dbReference type="AlphaFoldDB" id="A0A0K1W141"/>
<keyword evidence="1" id="KW-0472">Membrane</keyword>
<dbReference type="EMBL" id="CP012357">
    <property type="protein sequence ID" value="AKX33802.1"/>
    <property type="molecule type" value="Genomic_DNA"/>
</dbReference>
<keyword evidence="1" id="KW-0812">Transmembrane</keyword>
<dbReference type="InterPro" id="IPR049713">
    <property type="entry name" value="Pr6Pr-like"/>
</dbReference>
<keyword evidence="3" id="KW-1185">Reference proteome</keyword>
<name>A0A0K1W141_9MOLU</name>
<evidence type="ECO:0000256" key="1">
    <source>
        <dbReference type="SAM" id="Phobius"/>
    </source>
</evidence>
<gene>
    <name evidence="2" type="ORF">SLITO_v1c01360</name>
</gene>
<evidence type="ECO:0000313" key="2">
    <source>
        <dbReference type="EMBL" id="AKX33802.1"/>
    </source>
</evidence>
<dbReference type="Proteomes" id="UP000067476">
    <property type="component" value="Chromosome"/>
</dbReference>
<accession>A0A0K1W141</accession>
<feature type="transmembrane region" description="Helical" evidence="1">
    <location>
        <begin position="49"/>
        <end position="72"/>
    </location>
</feature>
<organism evidence="2 3">
    <name type="scientific">Spiroplasma litorale</name>
    <dbReference type="NCBI Taxonomy" id="216942"/>
    <lineage>
        <taxon>Bacteria</taxon>
        <taxon>Bacillati</taxon>
        <taxon>Mycoplasmatota</taxon>
        <taxon>Mollicutes</taxon>
        <taxon>Entomoplasmatales</taxon>
        <taxon>Spiroplasmataceae</taxon>
        <taxon>Spiroplasma</taxon>
    </lineage>
</organism>
<dbReference type="PATRIC" id="fig|216942.3.peg.136"/>
<feature type="transmembrane region" description="Helical" evidence="1">
    <location>
        <begin position="118"/>
        <end position="141"/>
    </location>
</feature>
<evidence type="ECO:0008006" key="4">
    <source>
        <dbReference type="Google" id="ProtNLM"/>
    </source>
</evidence>
<proteinExistence type="predicted"/>
<evidence type="ECO:0000313" key="3">
    <source>
        <dbReference type="Proteomes" id="UP000067476"/>
    </source>
</evidence>
<protein>
    <recommendedName>
        <fullName evidence="4">Transmembrane protein</fullName>
    </recommendedName>
</protein>
<feature type="transmembrane region" description="Helical" evidence="1">
    <location>
        <begin position="84"/>
        <end position="106"/>
    </location>
</feature>
<dbReference type="STRING" id="216942.SLITO_v1c01360"/>
<sequence length="418" mass="49711">MKINKNLELSIKIILLISLVSFLIFDMLLQMYSPKENMYGIPLYDRIDIYFSFFTTQSNYIVVGYLVLAILYKQICNSRLSFGVELAITVYITLTMVVFWLGIAAPGQTGGETDLQNWISTIILHLIIPLIMIAYFILSCGNDYISYKKHLKFNFPVTCTYPALYLFFVMLRGHYRFKLYSPTFYNDIYSNSNHWIWSNLWTNSNGVIDKSIYYDTQMWYPYWFLNLNRYELSSNGVVHSTNMNQPYWVIVLFFLAGILSVIFLITSFQFLYLKINNIKFYNWHDINGNLISKKEHDIKKAKIRQIRKDSIKMLRVLILTNISKNRSFKKNVKSLPKHERIEAIKKYNNILNLEKKLFIGYKKRKDQHKKDYKKYIKKLIQEVGFKDRMIIKDNLREAERFKKLVKKGIIISRSKYVD</sequence>
<reference evidence="2 3" key="1">
    <citation type="journal article" date="2015" name="Genome Announc.">
        <title>Complete Genome Sequence of Spiroplasma litorale TN-1T (DSM 21781), a Bacterium Isolated from a Green-Eyed Horsefly (Tabanus nigrovittatus).</title>
        <authorList>
            <person name="Lo W.S."/>
            <person name="Lai Y.C."/>
            <person name="Lien Y.W."/>
            <person name="Wang T.H."/>
            <person name="Kuo C.H."/>
        </authorList>
    </citation>
    <scope>NUCLEOTIDE SEQUENCE [LARGE SCALE GENOMIC DNA]</scope>
    <source>
        <strain evidence="2 3">TN-1</strain>
    </source>
</reference>
<feature type="transmembrane region" description="Helical" evidence="1">
    <location>
        <begin position="247"/>
        <end position="273"/>
    </location>
</feature>